<dbReference type="Pfam" id="PF04762">
    <property type="entry name" value="Beta-prop_ELP1_1st"/>
    <property type="match status" value="1"/>
</dbReference>
<evidence type="ECO:0000259" key="10">
    <source>
        <dbReference type="Pfam" id="PF23936"/>
    </source>
</evidence>
<evidence type="ECO:0000256" key="5">
    <source>
        <dbReference type="ARBA" id="ARBA00022694"/>
    </source>
</evidence>
<dbReference type="Gene3D" id="1.25.40.470">
    <property type="match status" value="1"/>
</dbReference>
<feature type="domain" description="ELP1 TPR" evidence="8">
    <location>
        <begin position="1029"/>
        <end position="1192"/>
    </location>
</feature>
<accession>A0A0D6ELQ9</accession>
<dbReference type="PANTHER" id="PTHR12747:SF0">
    <property type="entry name" value="ELONGATOR COMPLEX PROTEIN 1"/>
    <property type="match status" value="1"/>
</dbReference>
<dbReference type="InterPro" id="IPR056169">
    <property type="entry name" value="HB_ELP1"/>
</dbReference>
<keyword evidence="5" id="KW-0819">tRNA processing</keyword>
<evidence type="ECO:0000259" key="8">
    <source>
        <dbReference type="Pfam" id="PF23878"/>
    </source>
</evidence>
<keyword evidence="4" id="KW-0963">Cytoplasm</keyword>
<dbReference type="GO" id="GO:0005829">
    <property type="term" value="C:cytosol"/>
    <property type="evidence" value="ECO:0007669"/>
    <property type="project" value="TreeGrafter"/>
</dbReference>
<reference evidence="12" key="1">
    <citation type="submission" date="2015-02" db="EMBL/GenBank/DDBJ databases">
        <authorList>
            <person name="Gon?alves P."/>
        </authorList>
    </citation>
    <scope>NUCLEOTIDE SEQUENCE [LARGE SCALE GENOMIC DNA]</scope>
</reference>
<protein>
    <submittedName>
        <fullName evidence="11">SPOSA6832_02295-mRNA-1:cds</fullName>
    </submittedName>
</protein>
<dbReference type="Pfam" id="PF23797">
    <property type="entry name" value="Beta-prop_ELP1_2nd"/>
    <property type="match status" value="1"/>
</dbReference>
<dbReference type="EMBL" id="CENE01000008">
    <property type="protein sequence ID" value="CEQ40643.1"/>
    <property type="molecule type" value="Genomic_DNA"/>
</dbReference>
<dbReference type="InterPro" id="IPR056165">
    <property type="entry name" value="Beta-prop_ELP1_2nd"/>
</dbReference>
<dbReference type="InterPro" id="IPR056167">
    <property type="entry name" value="A-sol_ELP1"/>
</dbReference>
<organism evidence="11 12">
    <name type="scientific">Sporidiobolus salmonicolor</name>
    <name type="common">Yeast-like fungus</name>
    <name type="synonym">Sporobolomyces salmonicolor</name>
    <dbReference type="NCBI Taxonomy" id="5005"/>
    <lineage>
        <taxon>Eukaryota</taxon>
        <taxon>Fungi</taxon>
        <taxon>Dikarya</taxon>
        <taxon>Basidiomycota</taxon>
        <taxon>Pucciniomycotina</taxon>
        <taxon>Microbotryomycetes</taxon>
        <taxon>Sporidiobolales</taxon>
        <taxon>Sporidiobolaceae</taxon>
        <taxon>Sporobolomyces</taxon>
    </lineage>
</organism>
<comment type="pathway">
    <text evidence="2">tRNA modification; 5-methoxycarbonylmethyl-2-thiouridine-tRNA biosynthesis.</text>
</comment>
<comment type="similarity">
    <text evidence="3">Belongs to the ELP1/IKA1 family.</text>
</comment>
<dbReference type="Pfam" id="PF23878">
    <property type="entry name" value="TPR_ELP1"/>
    <property type="match status" value="1"/>
</dbReference>
<dbReference type="GO" id="GO:0002926">
    <property type="term" value="P:tRNA wobble base 5-methoxycarbonylmethyl-2-thiouridinylation"/>
    <property type="evidence" value="ECO:0007669"/>
    <property type="project" value="TreeGrafter"/>
</dbReference>
<keyword evidence="12" id="KW-1185">Reference proteome</keyword>
<feature type="domain" description="ELP1 N-terminal second beta-propeller" evidence="7">
    <location>
        <begin position="462"/>
        <end position="797"/>
    </location>
</feature>
<evidence type="ECO:0000259" key="9">
    <source>
        <dbReference type="Pfam" id="PF23925"/>
    </source>
</evidence>
<dbReference type="UniPathway" id="UPA00988"/>
<dbReference type="PANTHER" id="PTHR12747">
    <property type="entry name" value="ELONGATOR COMPLEX PROTEIN 1"/>
    <property type="match status" value="1"/>
</dbReference>
<evidence type="ECO:0000313" key="12">
    <source>
        <dbReference type="Proteomes" id="UP000243876"/>
    </source>
</evidence>
<dbReference type="PIRSF" id="PIRSF017233">
    <property type="entry name" value="IKAP"/>
    <property type="match status" value="1"/>
</dbReference>
<evidence type="ECO:0000259" key="7">
    <source>
        <dbReference type="Pfam" id="PF23797"/>
    </source>
</evidence>
<dbReference type="SUPFAM" id="SSF82171">
    <property type="entry name" value="DPP6 N-terminal domain-like"/>
    <property type="match status" value="1"/>
</dbReference>
<feature type="non-terminal residue" evidence="11">
    <location>
        <position position="1"/>
    </location>
</feature>
<evidence type="ECO:0000256" key="2">
    <source>
        <dbReference type="ARBA" id="ARBA00005043"/>
    </source>
</evidence>
<sequence>MRSLVLLDAHFHPLPSTSSPATLAAISVDPASDATYAITHATSGDGADFRGEVTLEIYKLPPRRGAERSQVPLPLRSPSFLESLLAFDPPQNPQLLTSWTTFPLPSFDDPASSSSAKDTFPSPSSLVVSFKYLPEDDALCVVLSNGDIEQVFLSGGTGDARRENVGTFDAGIKAAEWSPDDELLAITFDPLSESPLHTSTFGTDAPVSVGWGTKATQFHGSLGKSAAAAAAAAAADPLNREVLLSAQDDGRTRVRWRGDAAWFAVSSIEEVVPRAEGGEKREIRRVRIFSRLGELSSTSEPVVALESALAWQPSGEVIASTQCVGADDQVRTQVVFFERNGLRRYEFPVRNEGGEAGRVREVAWNAASDVLAAWIERPIAGGGREVEHVVHLYHRSNYHWYLKQSLRPSLSPSSKLTSLAWHPEKPLELSLIAGEGVETFELCWDTFRSARDPPEDDATVAVVDGANPKLTPFRLLNIPPPMSGLTLDLASLSSLQQHSTPVHIAFASSTSVASLTSSTDTPPLYFALLHPTSHIELFSWRLSLAGNAQSRARTGLPSPELMYSLPLDPQLSAPWAIAKQCAVVTGLDGDVRVGVLRTVRDESGEERDEVCVVDGKGTVERVVVMEGARRIVGKGARTATADEEEEEAGFVLETDEGWVLEVPIFAKSEDLALPSSSLSPFPEFCPQIQHLLLPSCPPSSSRFPTLLGLAPSGRLYASSRLLASDATSFATTPDFLIYTTFSHEAKFVPLFTLVPTYTGSAGVEHTESFARRAAGGGAAAGEGAAIKRAVERGSRIVAVAPSSTSLVLQMPRGNLETICPRPLVLRVVRDFLDTRRYRSAFLLSRRHRIDLNLLYDHDPSAFKAHLAEFVDQVRDVDHLNLFLSGLKDEDVTRGMYRPLLAVGAGGGVGKASEVTNKVNTVCDLVRGDLEKRDVFHYANSILTAYVRKRPPAYEDALKVLADLKAKDAERAEDAVKYIIFLSDANKLFDLALGMYDFALVLMIAQHSQKDPREYLPFLRALRELPLHLQRHKIDDYLARHDSALRNLALAGDEHFDAALEYAKKHGLFTTALEAYQDDQAKYRTVLCANAEDLFDRSKYSEAGLLFSLGGQPAKAMLAYQHANAWPELFTLALTSGKRSPAEVKELATEVGESLASKRRYAEAARVLLEYGRDVEAAVAALCEGNLYSEAVRLTALYSRPDLKETHIKPSTLEHQQRLLDDFADLTEQIERQVERLDELKVKRDENPLWEAALTRNGLDQYFCVDDPAAALENVEIAPDGVSDAGTAFTRYTVAPTTLASSQRTSSKTAKSRRRAGLKKMAGKKSSVYEEMYLLNSMKKSVEVKLAELQTETAALLPILLTLSSSTHRTAAAELQSALATLESFLSSTVSTVWTWRELEWRAELQEEQRIRDTGDAALLAQWDARAKPIEGEQETKRVERPAVPKGKWRVGMLDAGST</sequence>
<evidence type="ECO:0000256" key="4">
    <source>
        <dbReference type="ARBA" id="ARBA00022490"/>
    </source>
</evidence>
<feature type="domain" description="ELP1 three-helical bundle" evidence="10">
    <location>
        <begin position="1201"/>
        <end position="1389"/>
    </location>
</feature>
<gene>
    <name evidence="11" type="primary">SPOSA6832_02295</name>
</gene>
<proteinExistence type="inferred from homology"/>
<evidence type="ECO:0000259" key="6">
    <source>
        <dbReference type="Pfam" id="PF04762"/>
    </source>
</evidence>
<dbReference type="InterPro" id="IPR056164">
    <property type="entry name" value="Beta-prop_ELP1_1st"/>
</dbReference>
<dbReference type="Proteomes" id="UP000243876">
    <property type="component" value="Unassembled WGS sequence"/>
</dbReference>
<evidence type="ECO:0000313" key="11">
    <source>
        <dbReference type="EMBL" id="CEQ40643.1"/>
    </source>
</evidence>
<dbReference type="GO" id="GO:0033588">
    <property type="term" value="C:elongator holoenzyme complex"/>
    <property type="evidence" value="ECO:0007669"/>
    <property type="project" value="InterPro"/>
</dbReference>
<dbReference type="Pfam" id="PF23936">
    <property type="entry name" value="HB_ELP1"/>
    <property type="match status" value="1"/>
</dbReference>
<dbReference type="InterPro" id="IPR006849">
    <property type="entry name" value="Elp1"/>
</dbReference>
<name>A0A0D6ELQ9_SPOSA</name>
<dbReference type="GO" id="GO:0000049">
    <property type="term" value="F:tRNA binding"/>
    <property type="evidence" value="ECO:0007669"/>
    <property type="project" value="TreeGrafter"/>
</dbReference>
<evidence type="ECO:0000256" key="1">
    <source>
        <dbReference type="ARBA" id="ARBA00004496"/>
    </source>
</evidence>
<dbReference type="Pfam" id="PF23925">
    <property type="entry name" value="A-sol_ELP1"/>
    <property type="match status" value="1"/>
</dbReference>
<feature type="domain" description="ELP1 alpha-solenoid" evidence="9">
    <location>
        <begin position="821"/>
        <end position="1021"/>
    </location>
</feature>
<dbReference type="InterPro" id="IPR056166">
    <property type="entry name" value="TPR_ELP1"/>
</dbReference>
<comment type="subcellular location">
    <subcellularLocation>
        <location evidence="1">Cytoplasm</location>
    </subcellularLocation>
</comment>
<evidence type="ECO:0000256" key="3">
    <source>
        <dbReference type="ARBA" id="ARBA00006086"/>
    </source>
</evidence>
<dbReference type="OrthoDB" id="40048at2759"/>
<feature type="domain" description="ELP1 first N-terminal beta-propeller" evidence="6">
    <location>
        <begin position="121"/>
        <end position="424"/>
    </location>
</feature>